<evidence type="ECO:0000313" key="4">
    <source>
        <dbReference type="Proteomes" id="UP000503088"/>
    </source>
</evidence>
<evidence type="ECO:0000259" key="2">
    <source>
        <dbReference type="Pfam" id="PF13472"/>
    </source>
</evidence>
<dbReference type="Proteomes" id="UP000503088">
    <property type="component" value="Chromosome"/>
</dbReference>
<name>A0A7D4C4T6_9BACL</name>
<accession>A0A7D4C4T6</accession>
<keyword evidence="1" id="KW-0812">Transmembrane</keyword>
<dbReference type="PANTHER" id="PTHR43784:SF2">
    <property type="entry name" value="GDSL-LIKE LIPASE_ACYLHYDROLASE, PUTATIVE (AFU_ORTHOLOGUE AFUA_2G00820)-RELATED"/>
    <property type="match status" value="1"/>
</dbReference>
<dbReference type="KEGG" id="kpul:GXN76_02185"/>
<feature type="transmembrane region" description="Helical" evidence="1">
    <location>
        <begin position="7"/>
        <end position="28"/>
    </location>
</feature>
<dbReference type="EMBL" id="CP048104">
    <property type="protein sequence ID" value="QKG83396.1"/>
    <property type="molecule type" value="Genomic_DNA"/>
</dbReference>
<keyword evidence="4" id="KW-1185">Reference proteome</keyword>
<sequence length="416" mass="45528">MRGKKIVGAIGWQLLGVLTIVGGVIWGLSLETQPEPVMGYEKKEGNWTGSWAASPQYPSGIAEDGVSNQTLRLILHPHLSGDKVRIRLSNAFGTQPVTFGEVYLARAGEAASVIHGSGRRVTFQGKTKVTIPVGGELWSDAVSFKVKRGENLAVSLYIPGDSGPATWHRMAKQTSYISMKGNYAASGDGNPYVTRISGWYWLTGIDVKSHPKVGAIVCLGDSITDGAGSTANTNRRYPDYLSRRLQEEGITLSVLNAGISGNKILRDDPVYGPRALERLDRDVFSQSGVTHLILLEGINDIGHDPPTYDAGQIIAGIQEIADRAKEKGLKVYVGTLTPYEGADYATDQGQITRQQVNEWIRNNSHRFDGVIDFDRALRDPERPTRLHPVYDSGDHLHPGDAGYQKMAETIDLSWFR</sequence>
<organism evidence="3 4">
    <name type="scientific">Kroppenstedtia pulmonis</name>
    <dbReference type="NCBI Taxonomy" id="1380685"/>
    <lineage>
        <taxon>Bacteria</taxon>
        <taxon>Bacillati</taxon>
        <taxon>Bacillota</taxon>
        <taxon>Bacilli</taxon>
        <taxon>Bacillales</taxon>
        <taxon>Thermoactinomycetaceae</taxon>
        <taxon>Kroppenstedtia</taxon>
    </lineage>
</organism>
<dbReference type="InterPro" id="IPR013830">
    <property type="entry name" value="SGNH_hydro"/>
</dbReference>
<proteinExistence type="predicted"/>
<keyword evidence="1" id="KW-1133">Transmembrane helix</keyword>
<dbReference type="GO" id="GO:0016787">
    <property type="term" value="F:hydrolase activity"/>
    <property type="evidence" value="ECO:0007669"/>
    <property type="project" value="UniProtKB-KW"/>
</dbReference>
<dbReference type="Gene3D" id="3.40.50.1110">
    <property type="entry name" value="SGNH hydrolase"/>
    <property type="match status" value="1"/>
</dbReference>
<dbReference type="Pfam" id="PF13472">
    <property type="entry name" value="Lipase_GDSL_2"/>
    <property type="match status" value="1"/>
</dbReference>
<evidence type="ECO:0000256" key="1">
    <source>
        <dbReference type="SAM" id="Phobius"/>
    </source>
</evidence>
<reference evidence="3 4" key="1">
    <citation type="submission" date="2020-01" db="EMBL/GenBank/DDBJ databases">
        <authorList>
            <person name="Gulvik C.A."/>
            <person name="Batra D.G."/>
        </authorList>
    </citation>
    <scope>NUCLEOTIDE SEQUENCE [LARGE SCALE GENOMIC DNA]</scope>
    <source>
        <strain evidence="3 4">W9323</strain>
    </source>
</reference>
<dbReference type="InterPro" id="IPR036514">
    <property type="entry name" value="SGNH_hydro_sf"/>
</dbReference>
<evidence type="ECO:0000313" key="3">
    <source>
        <dbReference type="EMBL" id="QKG83396.1"/>
    </source>
</evidence>
<dbReference type="CDD" id="cd01830">
    <property type="entry name" value="XynE_like"/>
    <property type="match status" value="1"/>
</dbReference>
<dbReference type="SUPFAM" id="SSF52266">
    <property type="entry name" value="SGNH hydrolase"/>
    <property type="match status" value="1"/>
</dbReference>
<dbReference type="RefSeq" id="WP_173220076.1">
    <property type="nucleotide sequence ID" value="NZ_CP048104.1"/>
</dbReference>
<dbReference type="PANTHER" id="PTHR43784">
    <property type="entry name" value="GDSL-LIKE LIPASE/ACYLHYDROLASE, PUTATIVE (AFU_ORTHOLOGUE AFUA_2G00820)-RELATED"/>
    <property type="match status" value="1"/>
</dbReference>
<dbReference type="InterPro" id="IPR053140">
    <property type="entry name" value="GDSL_Rv0518-like"/>
</dbReference>
<gene>
    <name evidence="3" type="ORF">GXN76_02185</name>
</gene>
<protein>
    <submittedName>
        <fullName evidence="3">SGNH/GDSL hydrolase family protein</fullName>
    </submittedName>
</protein>
<keyword evidence="3" id="KW-0378">Hydrolase</keyword>
<dbReference type="AlphaFoldDB" id="A0A7D4C4T6"/>
<feature type="domain" description="SGNH hydrolase-type esterase" evidence="2">
    <location>
        <begin position="218"/>
        <end position="404"/>
    </location>
</feature>
<keyword evidence="1" id="KW-0472">Membrane</keyword>